<keyword evidence="2" id="KW-0645">Protease</keyword>
<gene>
    <name evidence="6" type="ORF">SAMN05660686_00963</name>
</gene>
<dbReference type="GO" id="GO:0006508">
    <property type="term" value="P:proteolysis"/>
    <property type="evidence" value="ECO:0007669"/>
    <property type="project" value="UniProtKB-KW"/>
</dbReference>
<feature type="domain" description="Peptidase S49" evidence="5">
    <location>
        <begin position="85"/>
        <end position="228"/>
    </location>
</feature>
<dbReference type="AlphaFoldDB" id="A0A8G2BHR8"/>
<keyword evidence="7" id="KW-1185">Reference proteome</keyword>
<dbReference type="Pfam" id="PF01343">
    <property type="entry name" value="Peptidase_S49"/>
    <property type="match status" value="1"/>
</dbReference>
<dbReference type="RefSeq" id="WP_093148543.1">
    <property type="nucleotide sequence ID" value="NZ_FNBW01000002.1"/>
</dbReference>
<reference evidence="6 7" key="1">
    <citation type="submission" date="2016-10" db="EMBL/GenBank/DDBJ databases">
        <authorList>
            <person name="Varghese N."/>
            <person name="Submissions S."/>
        </authorList>
    </citation>
    <scope>NUCLEOTIDE SEQUENCE [LARGE SCALE GENOMIC DNA]</scope>
    <source>
        <strain evidence="6 7">DSM 18839</strain>
    </source>
</reference>
<evidence type="ECO:0000256" key="2">
    <source>
        <dbReference type="ARBA" id="ARBA00022670"/>
    </source>
</evidence>
<dbReference type="Proteomes" id="UP000198615">
    <property type="component" value="Unassembled WGS sequence"/>
</dbReference>
<evidence type="ECO:0000256" key="4">
    <source>
        <dbReference type="ARBA" id="ARBA00022825"/>
    </source>
</evidence>
<dbReference type="SUPFAM" id="SSF52096">
    <property type="entry name" value="ClpP/crotonase"/>
    <property type="match status" value="1"/>
</dbReference>
<dbReference type="GO" id="GO:0008236">
    <property type="term" value="F:serine-type peptidase activity"/>
    <property type="evidence" value="ECO:0007669"/>
    <property type="project" value="UniProtKB-KW"/>
</dbReference>
<keyword evidence="4" id="KW-0720">Serine protease</keyword>
<dbReference type="Gene3D" id="3.90.226.10">
    <property type="entry name" value="2-enoyl-CoA Hydratase, Chain A, domain 1"/>
    <property type="match status" value="1"/>
</dbReference>
<dbReference type="InterPro" id="IPR029045">
    <property type="entry name" value="ClpP/crotonase-like_dom_sf"/>
</dbReference>
<evidence type="ECO:0000256" key="1">
    <source>
        <dbReference type="ARBA" id="ARBA00008683"/>
    </source>
</evidence>
<dbReference type="InterPro" id="IPR002142">
    <property type="entry name" value="Peptidase_S49"/>
</dbReference>
<evidence type="ECO:0000256" key="3">
    <source>
        <dbReference type="ARBA" id="ARBA00022801"/>
    </source>
</evidence>
<keyword evidence="3" id="KW-0378">Hydrolase</keyword>
<accession>A0A8G2BHR8</accession>
<dbReference type="EMBL" id="FNBW01000002">
    <property type="protein sequence ID" value="SDF30323.1"/>
    <property type="molecule type" value="Genomic_DNA"/>
</dbReference>
<evidence type="ECO:0000259" key="5">
    <source>
        <dbReference type="Pfam" id="PF01343"/>
    </source>
</evidence>
<dbReference type="InterPro" id="IPR047272">
    <property type="entry name" value="S49_SppA_C"/>
</dbReference>
<name>A0A8G2BHR8_9PROT</name>
<sequence length="280" mass="30604">MAILDPILDRFRKRPPTVSVVTLRGVIGGLGPTRRGLSLETVAPVLETAFKDKHTTAVALIVNSPGGSPVQSDLIARRIRDLAAEHEKPVTAFVEDVAASGGYWIACAADEILVNPASIVGSIGVVSAGFGFVEALDKLGVERRIHTAGSRKALLDPFSPEREEDVSYLKAVQVELHQLFIDWVRKRRGDNLKAEEEPELFEGKFWTGTRGIAIGLADGEGELRSVMRARHGDKTRFRQVERRRSLFERLRFGASADPVAIGEGTLTAIGERAVWSRFGL</sequence>
<dbReference type="PANTHER" id="PTHR42987:SF8">
    <property type="entry name" value="PROTEINASE"/>
    <property type="match status" value="1"/>
</dbReference>
<protein>
    <submittedName>
        <fullName evidence="6">Signal peptide peptidase SppA</fullName>
    </submittedName>
</protein>
<dbReference type="PANTHER" id="PTHR42987">
    <property type="entry name" value="PEPTIDASE S49"/>
    <property type="match status" value="1"/>
</dbReference>
<proteinExistence type="inferred from homology"/>
<organism evidence="6 7">
    <name type="scientific">Thalassobaculum litoreum DSM 18839</name>
    <dbReference type="NCBI Taxonomy" id="1123362"/>
    <lineage>
        <taxon>Bacteria</taxon>
        <taxon>Pseudomonadati</taxon>
        <taxon>Pseudomonadota</taxon>
        <taxon>Alphaproteobacteria</taxon>
        <taxon>Rhodospirillales</taxon>
        <taxon>Thalassobaculaceae</taxon>
        <taxon>Thalassobaculum</taxon>
    </lineage>
</organism>
<dbReference type="OrthoDB" id="9764363at2"/>
<dbReference type="Gene3D" id="6.20.330.10">
    <property type="match status" value="1"/>
</dbReference>
<comment type="caution">
    <text evidence="6">The sequence shown here is derived from an EMBL/GenBank/DDBJ whole genome shotgun (WGS) entry which is preliminary data.</text>
</comment>
<dbReference type="CDD" id="cd07023">
    <property type="entry name" value="S49_Sppa_N_C"/>
    <property type="match status" value="1"/>
</dbReference>
<evidence type="ECO:0000313" key="6">
    <source>
        <dbReference type="EMBL" id="SDF30323.1"/>
    </source>
</evidence>
<evidence type="ECO:0000313" key="7">
    <source>
        <dbReference type="Proteomes" id="UP000198615"/>
    </source>
</evidence>
<comment type="similarity">
    <text evidence="1">Belongs to the peptidase S49 family.</text>
</comment>